<protein>
    <submittedName>
        <fullName evidence="1">Uncharacterized protein</fullName>
    </submittedName>
</protein>
<evidence type="ECO:0000313" key="1">
    <source>
        <dbReference type="EMBL" id="CAA2105948.1"/>
    </source>
</evidence>
<reference evidence="1" key="1">
    <citation type="submission" date="2019-12" db="EMBL/GenBank/DDBJ databases">
        <authorList>
            <person name="Cremers G."/>
        </authorList>
    </citation>
    <scope>NUCLEOTIDE SEQUENCE</scope>
    <source>
        <strain evidence="1">Vvax</strain>
    </source>
</reference>
<dbReference type="EMBL" id="LR743507">
    <property type="protein sequence ID" value="CAA2105948.1"/>
    <property type="molecule type" value="Genomic_DNA"/>
</dbReference>
<gene>
    <name evidence="1" type="ORF">VVAX_03506</name>
</gene>
<name>A0A679J8F0_VARPD</name>
<accession>A0A679J8F0</accession>
<dbReference type="AlphaFoldDB" id="A0A679J8F0"/>
<organism evidence="1">
    <name type="scientific">Variovorax paradoxus</name>
    <dbReference type="NCBI Taxonomy" id="34073"/>
    <lineage>
        <taxon>Bacteria</taxon>
        <taxon>Pseudomonadati</taxon>
        <taxon>Pseudomonadota</taxon>
        <taxon>Betaproteobacteria</taxon>
        <taxon>Burkholderiales</taxon>
        <taxon>Comamonadaceae</taxon>
        <taxon>Variovorax</taxon>
    </lineage>
</organism>
<proteinExistence type="predicted"/>
<sequence>MAMLTWDSEIEATLGPLADMGLFGISPDNAAPTFRSLSMTSRWDPL</sequence>